<name>A0A392U3U7_9FABA</name>
<dbReference type="AlphaFoldDB" id="A0A392U3U7"/>
<evidence type="ECO:0000313" key="3">
    <source>
        <dbReference type="Proteomes" id="UP000265520"/>
    </source>
</evidence>
<feature type="non-terminal residue" evidence="2">
    <location>
        <position position="1"/>
    </location>
</feature>
<proteinExistence type="predicted"/>
<evidence type="ECO:0000313" key="2">
    <source>
        <dbReference type="EMBL" id="MCI67190.1"/>
    </source>
</evidence>
<dbReference type="Proteomes" id="UP000265520">
    <property type="component" value="Unassembled WGS sequence"/>
</dbReference>
<feature type="region of interest" description="Disordered" evidence="1">
    <location>
        <begin position="1"/>
        <end position="36"/>
    </location>
</feature>
<dbReference type="EMBL" id="LXQA010711243">
    <property type="protein sequence ID" value="MCI67190.1"/>
    <property type="molecule type" value="Genomic_DNA"/>
</dbReference>
<accession>A0A392U3U7</accession>
<comment type="caution">
    <text evidence="2">The sequence shown here is derived from an EMBL/GenBank/DDBJ whole genome shotgun (WGS) entry which is preliminary data.</text>
</comment>
<protein>
    <submittedName>
        <fullName evidence="2">Uncharacterized protein</fullName>
    </submittedName>
</protein>
<organism evidence="2 3">
    <name type="scientific">Trifolium medium</name>
    <dbReference type="NCBI Taxonomy" id="97028"/>
    <lineage>
        <taxon>Eukaryota</taxon>
        <taxon>Viridiplantae</taxon>
        <taxon>Streptophyta</taxon>
        <taxon>Embryophyta</taxon>
        <taxon>Tracheophyta</taxon>
        <taxon>Spermatophyta</taxon>
        <taxon>Magnoliopsida</taxon>
        <taxon>eudicotyledons</taxon>
        <taxon>Gunneridae</taxon>
        <taxon>Pentapetalae</taxon>
        <taxon>rosids</taxon>
        <taxon>fabids</taxon>
        <taxon>Fabales</taxon>
        <taxon>Fabaceae</taxon>
        <taxon>Papilionoideae</taxon>
        <taxon>50 kb inversion clade</taxon>
        <taxon>NPAAA clade</taxon>
        <taxon>Hologalegina</taxon>
        <taxon>IRL clade</taxon>
        <taxon>Trifolieae</taxon>
        <taxon>Trifolium</taxon>
    </lineage>
</organism>
<reference evidence="2 3" key="1">
    <citation type="journal article" date="2018" name="Front. Plant Sci.">
        <title>Red Clover (Trifolium pratense) and Zigzag Clover (T. medium) - A Picture of Genomic Similarities and Differences.</title>
        <authorList>
            <person name="Dluhosova J."/>
            <person name="Istvanek J."/>
            <person name="Nedelnik J."/>
            <person name="Repkova J."/>
        </authorList>
    </citation>
    <scope>NUCLEOTIDE SEQUENCE [LARGE SCALE GENOMIC DNA]</scope>
    <source>
        <strain evidence="3">cv. 10/8</strain>
        <tissue evidence="2">Leaf</tissue>
    </source>
</reference>
<evidence type="ECO:0000256" key="1">
    <source>
        <dbReference type="SAM" id="MobiDB-lite"/>
    </source>
</evidence>
<sequence length="36" mass="3941">AKLHLAPAPEQTATMQHASCASREGNDAPRRQQQQL</sequence>
<keyword evidence="3" id="KW-1185">Reference proteome</keyword>